<reference evidence="2" key="1">
    <citation type="submission" date="2022-12" db="EMBL/GenBank/DDBJ databases">
        <authorList>
            <person name="Petersen C."/>
        </authorList>
    </citation>
    <scope>NUCLEOTIDE SEQUENCE</scope>
    <source>
        <strain evidence="2">IBT 35673</strain>
    </source>
</reference>
<proteinExistence type="predicted"/>
<organism evidence="2 3">
    <name type="scientific">Penicillium brevicompactum</name>
    <dbReference type="NCBI Taxonomy" id="5074"/>
    <lineage>
        <taxon>Eukaryota</taxon>
        <taxon>Fungi</taxon>
        <taxon>Dikarya</taxon>
        <taxon>Ascomycota</taxon>
        <taxon>Pezizomycotina</taxon>
        <taxon>Eurotiomycetes</taxon>
        <taxon>Eurotiomycetidae</taxon>
        <taxon>Eurotiales</taxon>
        <taxon>Aspergillaceae</taxon>
        <taxon>Penicillium</taxon>
    </lineage>
</organism>
<feature type="region of interest" description="Disordered" evidence="1">
    <location>
        <begin position="86"/>
        <end position="122"/>
    </location>
</feature>
<dbReference type="Proteomes" id="UP001147695">
    <property type="component" value="Unassembled WGS sequence"/>
</dbReference>
<comment type="caution">
    <text evidence="2">The sequence shown here is derived from an EMBL/GenBank/DDBJ whole genome shotgun (WGS) entry which is preliminary data.</text>
</comment>
<evidence type="ECO:0000256" key="1">
    <source>
        <dbReference type="SAM" id="MobiDB-lite"/>
    </source>
</evidence>
<evidence type="ECO:0000313" key="2">
    <source>
        <dbReference type="EMBL" id="KAJ5338626.1"/>
    </source>
</evidence>
<protein>
    <submittedName>
        <fullName evidence="2">Uncharacterized protein</fullName>
    </submittedName>
</protein>
<feature type="compositionally biased region" description="Gly residues" evidence="1">
    <location>
        <begin position="109"/>
        <end position="122"/>
    </location>
</feature>
<dbReference type="EMBL" id="JAPZBQ010000003">
    <property type="protein sequence ID" value="KAJ5338626.1"/>
    <property type="molecule type" value="Genomic_DNA"/>
</dbReference>
<feature type="compositionally biased region" description="Basic and acidic residues" evidence="1">
    <location>
        <begin position="33"/>
        <end position="59"/>
    </location>
</feature>
<reference evidence="2" key="2">
    <citation type="journal article" date="2023" name="IMA Fungus">
        <title>Comparative genomic study of the Penicillium genus elucidates a diverse pangenome and 15 lateral gene transfer events.</title>
        <authorList>
            <person name="Petersen C."/>
            <person name="Sorensen T."/>
            <person name="Nielsen M.R."/>
            <person name="Sondergaard T.E."/>
            <person name="Sorensen J.L."/>
            <person name="Fitzpatrick D.A."/>
            <person name="Frisvad J.C."/>
            <person name="Nielsen K.L."/>
        </authorList>
    </citation>
    <scope>NUCLEOTIDE SEQUENCE</scope>
    <source>
        <strain evidence="2">IBT 35673</strain>
    </source>
</reference>
<gene>
    <name evidence="2" type="ORF">N7452_005354</name>
</gene>
<sequence>MFTVKVFNILRPEVRRVHRGLHVLRGLHVPQVRPDDHLGHRDRQSLGDHPDDLPGRLEDLQSQDRLGGHRGLQILQDHRGHRYVVEEGHPGGLQSRGRQDRLGCPGEEGPAGRGGRASLRGGGGIDPWLMRCEGW</sequence>
<name>A0A9W9QIM4_PENBR</name>
<feature type="region of interest" description="Disordered" evidence="1">
    <location>
        <begin position="32"/>
        <end position="59"/>
    </location>
</feature>
<evidence type="ECO:0000313" key="3">
    <source>
        <dbReference type="Proteomes" id="UP001147695"/>
    </source>
</evidence>
<dbReference type="AlphaFoldDB" id="A0A9W9QIM4"/>
<accession>A0A9W9QIM4</accession>